<comment type="caution">
    <text evidence="1">The sequence shown here is derived from an EMBL/GenBank/DDBJ whole genome shotgun (WGS) entry which is preliminary data.</text>
</comment>
<organism evidence="1 2">
    <name type="scientific">Providencia rettgeri</name>
    <dbReference type="NCBI Taxonomy" id="587"/>
    <lineage>
        <taxon>Bacteria</taxon>
        <taxon>Pseudomonadati</taxon>
        <taxon>Pseudomonadota</taxon>
        <taxon>Gammaproteobacteria</taxon>
        <taxon>Enterobacterales</taxon>
        <taxon>Morganellaceae</taxon>
        <taxon>Providencia</taxon>
    </lineage>
</organism>
<dbReference type="RefSeq" id="WP_196720010.1">
    <property type="nucleotide sequence ID" value="NZ_ABEXOA020000012.1"/>
</dbReference>
<accession>A0AB35LG67</accession>
<proteinExistence type="predicted"/>
<evidence type="ECO:0000313" key="1">
    <source>
        <dbReference type="EMBL" id="MDH2307395.1"/>
    </source>
</evidence>
<gene>
    <name evidence="1" type="ORF">QDQ51_18490</name>
</gene>
<dbReference type="EMBL" id="JARVQW010000012">
    <property type="protein sequence ID" value="MDH2307395.1"/>
    <property type="molecule type" value="Genomic_DNA"/>
</dbReference>
<dbReference type="Proteomes" id="UP001162044">
    <property type="component" value="Unassembled WGS sequence"/>
</dbReference>
<protein>
    <recommendedName>
        <fullName evidence="3">PheST operon leader peptide PheM</fullName>
    </recommendedName>
</protein>
<reference evidence="1" key="2">
    <citation type="submission" date="2023-10" db="EMBL/GenBank/DDBJ databases">
        <title>Analysis of Resistance Genes of Carbapenem-resistant Providencia rettgeri.</title>
        <authorList>
            <person name="Liu M."/>
        </authorList>
    </citation>
    <scope>NUCLEOTIDE SEQUENCE</scope>
    <source>
        <strain evidence="1">QITACRE101</strain>
    </source>
</reference>
<evidence type="ECO:0000313" key="2">
    <source>
        <dbReference type="Proteomes" id="UP001162044"/>
    </source>
</evidence>
<dbReference type="AlphaFoldDB" id="A0AB35LG67"/>
<reference evidence="1" key="1">
    <citation type="submission" date="2023-04" db="EMBL/GenBank/DDBJ databases">
        <authorList>
            <person name="Li W."/>
        </authorList>
    </citation>
    <scope>NUCLEOTIDE SEQUENCE</scope>
    <source>
        <strain evidence="1">QITACRE101</strain>
    </source>
</reference>
<sequence length="55" mass="6324">MSYLLFADSSLFMNIIIHFYVVSSKKAFSLQGLVNESQQRFINIPLFLFLGVHAQ</sequence>
<evidence type="ECO:0008006" key="3">
    <source>
        <dbReference type="Google" id="ProtNLM"/>
    </source>
</evidence>
<name>A0AB35LG67_PRORE</name>